<evidence type="ECO:0000256" key="4">
    <source>
        <dbReference type="ARBA" id="ARBA00007983"/>
    </source>
</evidence>
<keyword evidence="10" id="KW-0464">Manganese</keyword>
<gene>
    <name evidence="18" type="ORF">HYH02_015068</name>
</gene>
<feature type="active site" description="Proton acceptor" evidence="11">
    <location>
        <position position="408"/>
    </location>
</feature>
<comment type="cofactor">
    <cofactor evidence="13">
        <name>Cu cation</name>
        <dbReference type="ChEBI" id="CHEBI:23378"/>
    </cofactor>
    <text evidence="13">Contains 1 topaquinone per subunit.</text>
</comment>
<feature type="domain" description="Copper amine oxidase N2-terminal" evidence="16">
    <location>
        <begin position="17"/>
        <end position="81"/>
    </location>
</feature>
<dbReference type="GO" id="GO:0008131">
    <property type="term" value="F:primary methylamine oxidase activity"/>
    <property type="evidence" value="ECO:0007669"/>
    <property type="project" value="InterPro"/>
</dbReference>
<feature type="active site" description="Schiff-base intermediate with substrate; via topaquinone" evidence="11">
    <location>
        <position position="492"/>
    </location>
</feature>
<keyword evidence="19" id="KW-1185">Reference proteome</keyword>
<feature type="compositionally biased region" description="Low complexity" evidence="14">
    <location>
        <begin position="130"/>
        <end position="142"/>
    </location>
</feature>
<dbReference type="InterPro" id="IPR049948">
    <property type="entry name" value="Cu_Am_ox_TPQ-bd"/>
</dbReference>
<dbReference type="InterPro" id="IPR000269">
    <property type="entry name" value="Cu_amine_oxidase"/>
</dbReference>
<evidence type="ECO:0000256" key="14">
    <source>
        <dbReference type="SAM" id="MobiDB-lite"/>
    </source>
</evidence>
<dbReference type="PANTHER" id="PTHR10638:SF86">
    <property type="entry name" value="COPPER AMINE OXIDASE 1-RELATED"/>
    <property type="match status" value="1"/>
</dbReference>
<dbReference type="SMR" id="A0A835SDT9"/>
<evidence type="ECO:0000256" key="8">
    <source>
        <dbReference type="ARBA" id="ARBA00023002"/>
    </source>
</evidence>
<evidence type="ECO:0000256" key="5">
    <source>
        <dbReference type="ARBA" id="ARBA00011738"/>
    </source>
</evidence>
<dbReference type="InterPro" id="IPR036460">
    <property type="entry name" value="Cu_amine_oxidase_C_sf"/>
</dbReference>
<evidence type="ECO:0000256" key="9">
    <source>
        <dbReference type="ARBA" id="ARBA00023008"/>
    </source>
</evidence>
<dbReference type="InterPro" id="IPR015800">
    <property type="entry name" value="Cu_amine_oxidase_N2"/>
</dbReference>
<keyword evidence="7 11" id="KW-0801">TPQ</keyword>
<organism evidence="18 19">
    <name type="scientific">Chlamydomonas schloesseri</name>
    <dbReference type="NCBI Taxonomy" id="2026947"/>
    <lineage>
        <taxon>Eukaryota</taxon>
        <taxon>Viridiplantae</taxon>
        <taxon>Chlorophyta</taxon>
        <taxon>core chlorophytes</taxon>
        <taxon>Chlorophyceae</taxon>
        <taxon>CS clade</taxon>
        <taxon>Chlamydomonadales</taxon>
        <taxon>Chlamydomonadaceae</taxon>
        <taxon>Chlamydomonas</taxon>
    </lineage>
</organism>
<protein>
    <recommendedName>
        <fullName evidence="13">Amine oxidase</fullName>
        <ecNumber evidence="13">1.4.3.-</ecNumber>
    </recommendedName>
</protein>
<evidence type="ECO:0000259" key="16">
    <source>
        <dbReference type="Pfam" id="PF02727"/>
    </source>
</evidence>
<comment type="cofactor">
    <cofactor evidence="1">
        <name>Cu cation</name>
        <dbReference type="ChEBI" id="CHEBI:23378"/>
    </cofactor>
</comment>
<comment type="similarity">
    <text evidence="4 13">Belongs to the copper/topaquinone oxidase family.</text>
</comment>
<dbReference type="GO" id="GO:0009308">
    <property type="term" value="P:amine metabolic process"/>
    <property type="evidence" value="ECO:0007669"/>
    <property type="project" value="UniProtKB-UniRule"/>
</dbReference>
<dbReference type="AlphaFoldDB" id="A0A835SDT9"/>
<dbReference type="Gene3D" id="2.70.98.20">
    <property type="entry name" value="Copper amine oxidase, catalytic domain"/>
    <property type="match status" value="1"/>
</dbReference>
<evidence type="ECO:0000256" key="11">
    <source>
        <dbReference type="PIRSR" id="PIRSR600269-50"/>
    </source>
</evidence>
<dbReference type="Pfam" id="PF02727">
    <property type="entry name" value="Cu_amine_oxidN2"/>
    <property type="match status" value="1"/>
</dbReference>
<dbReference type="SUPFAM" id="SSF49998">
    <property type="entry name" value="Amine oxidase catalytic domain"/>
    <property type="match status" value="1"/>
</dbReference>
<evidence type="ECO:0000256" key="12">
    <source>
        <dbReference type="PIRSR" id="PIRSR600269-51"/>
    </source>
</evidence>
<comment type="cofactor">
    <cofactor evidence="2">
        <name>Mn(2+)</name>
        <dbReference type="ChEBI" id="CHEBI:29035"/>
    </cofactor>
</comment>
<dbReference type="GO" id="GO:0048038">
    <property type="term" value="F:quinone binding"/>
    <property type="evidence" value="ECO:0007669"/>
    <property type="project" value="InterPro"/>
</dbReference>
<dbReference type="OrthoDB" id="5379943at2759"/>
<evidence type="ECO:0000259" key="15">
    <source>
        <dbReference type="Pfam" id="PF01179"/>
    </source>
</evidence>
<evidence type="ECO:0000256" key="7">
    <source>
        <dbReference type="ARBA" id="ARBA00022772"/>
    </source>
</evidence>
<name>A0A835SDT9_9CHLO</name>
<dbReference type="Proteomes" id="UP000613740">
    <property type="component" value="Unassembled WGS sequence"/>
</dbReference>
<evidence type="ECO:0000313" key="19">
    <source>
        <dbReference type="Proteomes" id="UP000613740"/>
    </source>
</evidence>
<dbReference type="Pfam" id="PF01179">
    <property type="entry name" value="Cu_amine_oxid"/>
    <property type="match status" value="1"/>
</dbReference>
<comment type="caution">
    <text evidence="18">The sequence shown here is derived from an EMBL/GenBank/DDBJ whole genome shotgun (WGS) entry which is preliminary data.</text>
</comment>
<evidence type="ECO:0000256" key="2">
    <source>
        <dbReference type="ARBA" id="ARBA00001936"/>
    </source>
</evidence>
<comment type="PTM">
    <text evidence="12 13">Topaquinone (TPQ) is generated by copper-dependent autoxidation of a specific tyrosyl residue.</text>
</comment>
<keyword evidence="9 13" id="KW-0186">Copper</keyword>
<feature type="region of interest" description="Disordered" evidence="14">
    <location>
        <begin position="102"/>
        <end position="142"/>
    </location>
</feature>
<comment type="subunit">
    <text evidence="5">Homodimer.</text>
</comment>
<feature type="modified residue" description="2',4',5'-topaquinone" evidence="12">
    <location>
        <position position="492"/>
    </location>
</feature>
<dbReference type="EMBL" id="JAEHOD010000118">
    <property type="protein sequence ID" value="KAG2425124.1"/>
    <property type="molecule type" value="Genomic_DNA"/>
</dbReference>
<proteinExistence type="inferred from homology"/>
<feature type="domain" description="Copper amine oxidase N3-terminal" evidence="17">
    <location>
        <begin position="187"/>
        <end position="276"/>
    </location>
</feature>
<evidence type="ECO:0000256" key="6">
    <source>
        <dbReference type="ARBA" id="ARBA00022723"/>
    </source>
</evidence>
<evidence type="ECO:0000259" key="17">
    <source>
        <dbReference type="Pfam" id="PF02728"/>
    </source>
</evidence>
<evidence type="ECO:0000313" key="18">
    <source>
        <dbReference type="EMBL" id="KAG2425124.1"/>
    </source>
</evidence>
<keyword evidence="6 13" id="KW-0479">Metal-binding</keyword>
<dbReference type="GO" id="GO:0005507">
    <property type="term" value="F:copper ion binding"/>
    <property type="evidence" value="ECO:0007669"/>
    <property type="project" value="InterPro"/>
</dbReference>
<evidence type="ECO:0000256" key="10">
    <source>
        <dbReference type="ARBA" id="ARBA00023211"/>
    </source>
</evidence>
<evidence type="ECO:0000256" key="1">
    <source>
        <dbReference type="ARBA" id="ARBA00001935"/>
    </source>
</evidence>
<dbReference type="PROSITE" id="PS01164">
    <property type="entry name" value="COPPER_AMINE_OXID_1"/>
    <property type="match status" value="1"/>
</dbReference>
<dbReference type="EC" id="1.4.3.-" evidence="13"/>
<dbReference type="SUPFAM" id="SSF54416">
    <property type="entry name" value="Amine oxidase N-terminal region"/>
    <property type="match status" value="2"/>
</dbReference>
<dbReference type="InterPro" id="IPR015798">
    <property type="entry name" value="Cu_amine_oxidase_C"/>
</dbReference>
<evidence type="ECO:0000256" key="13">
    <source>
        <dbReference type="RuleBase" id="RU000672"/>
    </source>
</evidence>
<sequence length="802" mass="84937">MATSSASSGISSAPVPHPLEQLSADEVRRAAEAVRRYAAAAGLGALRFNTVMLREPPKRYQLAFERGAVPRPPRVAEVVLVLPHSDGVAEALVRLALPPAAAEASPLGPPPPPASVAVWPAPAPAPAPASSPATTATATATGTATATATTPLISADTVAPPCPDLGAQLLLWRKLEGVQPLTSPDDNAEAEAIMKASPALRRAVAERYGLSEAEIEQQLVCDTWACHNAPRHLAGRRLMQGFLYLKLRGPHDNEYAHPLDLTPIVDLNSRQVVHMDAYDRPCAVHRGPDATGHNYSRHLADAAGARPWRDDLRPLHVLQPAGPSFALEGPVLSWQRWRMVLGFNGREGLVLHGVTYTDPLAAPGAAAKPASGPGCGRPRPVLHRASLVEMAVPYGDPNVPYIRKCALDVGDYGFGLCANSLELGCDCLGHIAYMDAVVNNAKGEAVVIRKAVCIHEEDAGLLWKHWDCRTGASEVRRSRRLVVSQVSTFMNYEYAMYWYFYQDGTIHFELKLTGILSTSVCPDGEAAAAAPYGVRVAPGVNATVHQHFFCMRIDPAIDDEEGGRHVVVSEVEAVPLPLPPSHGPHGANPHGNGFRMVETELTRVAAAGRNHNFYTARHWSLKNPFSLNPISGRPVSYRLLPAASPALMSAADSLVARRAVFATRQLWVTPHDDGQRYAAGEHVVQSEGCMGLGLWTSQDAPLLGSDPVVWYSFGVTHAPRVEDFPVMPVEVAGFGLRPDGFFAGNPAVDLPPSRDPASREQLAAAAPAAAAATAGAAAAGAGAGAGAGVGAASCCALPKSKL</sequence>
<dbReference type="Gene3D" id="3.10.450.40">
    <property type="match status" value="2"/>
</dbReference>
<evidence type="ECO:0000256" key="3">
    <source>
        <dbReference type="ARBA" id="ARBA00001947"/>
    </source>
</evidence>
<accession>A0A835SDT9</accession>
<dbReference type="Pfam" id="PF02728">
    <property type="entry name" value="Cu_amine_oxidN3"/>
    <property type="match status" value="1"/>
</dbReference>
<dbReference type="InterPro" id="IPR015802">
    <property type="entry name" value="Cu_amine_oxidase_N3"/>
</dbReference>
<feature type="domain" description="Copper amine oxidase catalytic" evidence="15">
    <location>
        <begin position="315"/>
        <end position="747"/>
    </location>
</feature>
<dbReference type="InterPro" id="IPR016182">
    <property type="entry name" value="Cu_amine_oxidase_N-reg"/>
</dbReference>
<keyword evidence="8 13" id="KW-0560">Oxidoreductase</keyword>
<reference evidence="18" key="1">
    <citation type="journal article" date="2020" name="bioRxiv">
        <title>Comparative genomics of Chlamydomonas.</title>
        <authorList>
            <person name="Craig R.J."/>
            <person name="Hasan A.R."/>
            <person name="Ness R.W."/>
            <person name="Keightley P.D."/>
        </authorList>
    </citation>
    <scope>NUCLEOTIDE SEQUENCE</scope>
    <source>
        <strain evidence="18">CCAP 11/173</strain>
    </source>
</reference>
<dbReference type="PANTHER" id="PTHR10638">
    <property type="entry name" value="COPPER AMINE OXIDASE"/>
    <property type="match status" value="1"/>
</dbReference>
<comment type="cofactor">
    <cofactor evidence="3">
        <name>Zn(2+)</name>
        <dbReference type="ChEBI" id="CHEBI:29105"/>
    </cofactor>
</comment>